<evidence type="ECO:0000256" key="16">
    <source>
        <dbReference type="ARBA" id="ARBA00023145"/>
    </source>
</evidence>
<dbReference type="GO" id="GO:0070573">
    <property type="term" value="F:metallodipeptidase activity"/>
    <property type="evidence" value="ECO:0007669"/>
    <property type="project" value="InterPro"/>
</dbReference>
<dbReference type="InterPro" id="IPR007484">
    <property type="entry name" value="Peptidase_M28"/>
</dbReference>
<evidence type="ECO:0000256" key="20">
    <source>
        <dbReference type="ARBA" id="ARBA00033328"/>
    </source>
</evidence>
<dbReference type="GO" id="GO:0005764">
    <property type="term" value="C:lysosome"/>
    <property type="evidence" value="ECO:0007669"/>
    <property type="project" value="UniProtKB-SubCell"/>
</dbReference>
<evidence type="ECO:0000256" key="6">
    <source>
        <dbReference type="ARBA" id="ARBA00022525"/>
    </source>
</evidence>
<keyword evidence="12" id="KW-0256">Endoplasmic reticulum</keyword>
<dbReference type="EMBL" id="FWYF01000002">
    <property type="protein sequence ID" value="SMD34650.1"/>
    <property type="molecule type" value="Genomic_DNA"/>
</dbReference>
<evidence type="ECO:0000256" key="4">
    <source>
        <dbReference type="ARBA" id="ARBA00004613"/>
    </source>
</evidence>
<evidence type="ECO:0000256" key="2">
    <source>
        <dbReference type="ARBA" id="ARBA00004371"/>
    </source>
</evidence>
<keyword evidence="18" id="KW-0458">Lysosome</keyword>
<comment type="subunit">
    <text evidence="19">Homodimer. The monomeric form is inactive while the homodimer is active.</text>
</comment>
<evidence type="ECO:0000256" key="21">
    <source>
        <dbReference type="SAM" id="SignalP"/>
    </source>
</evidence>
<keyword evidence="24" id="KW-1185">Reference proteome</keyword>
<name>A0A1W2GDA8_REIFA</name>
<evidence type="ECO:0000256" key="9">
    <source>
        <dbReference type="ARBA" id="ARBA00022723"/>
    </source>
</evidence>
<keyword evidence="14" id="KW-0333">Golgi apparatus</keyword>
<dbReference type="STRING" id="692418.SAMN04488029_2117"/>
<dbReference type="Gene3D" id="3.50.30.30">
    <property type="match status" value="1"/>
</dbReference>
<evidence type="ECO:0000256" key="10">
    <source>
        <dbReference type="ARBA" id="ARBA00022729"/>
    </source>
</evidence>
<evidence type="ECO:0000256" key="14">
    <source>
        <dbReference type="ARBA" id="ARBA00023034"/>
    </source>
</evidence>
<evidence type="ECO:0000256" key="12">
    <source>
        <dbReference type="ARBA" id="ARBA00022824"/>
    </source>
</evidence>
<accession>A0A1W2GDA8</accession>
<reference evidence="23 24" key="1">
    <citation type="submission" date="2017-04" db="EMBL/GenBank/DDBJ databases">
        <authorList>
            <person name="Afonso C.L."/>
            <person name="Miller P.J."/>
            <person name="Scott M.A."/>
            <person name="Spackman E."/>
            <person name="Goraichik I."/>
            <person name="Dimitrov K.M."/>
            <person name="Suarez D.L."/>
            <person name="Swayne D.E."/>
        </authorList>
    </citation>
    <scope>NUCLEOTIDE SEQUENCE [LARGE SCALE GENOMIC DNA]</scope>
    <source>
        <strain evidence="23 24">DSM 26133</strain>
    </source>
</reference>
<dbReference type="Gene3D" id="3.40.630.10">
    <property type="entry name" value="Zn peptidases"/>
    <property type="match status" value="1"/>
</dbReference>
<proteinExistence type="predicted"/>
<sequence>MLAALLLLSAFATQAQNHEQNLRTIFDEALTKGQSYPMLEYLSLKIGHRLSGSPSAAAAVEYTRQQMESYGFDQVYLQEVMVPHWVRGQKEIGRIVNSKFGSQDVNVIALGNSVGTGPEGLLAEVIEVQSLEELEKLGKKNIEGKIVFFNRPMDPKHIHTGHAYGGAGDQRVKGPSEAAKYGAVGAINRSLTLAQNDTPHTGSLIYEEGVAQIPAVAISTVGADYLSRSIKANKAMKFYMETHCEMLPDVLSYNVIGELKGSELPNEYIVVGGHLDSWDVGDGSHDDGAGCVQAIEAVRIFKATGIRPKRTLRAVMFMNEENGLRGGNEYARVAKEKDEKHIAALESDSGGFTPRGFGIKSSEETLAKIQSWSSLLAPYDLRKIVKGYGGADINPLEDQGPALIGLMPDSQRYFDYHHTTDDTFDKVNKRELELGAASMAALIYLIDQEGL</sequence>
<protein>
    <recommendedName>
        <fullName evidence="5">Carboxypeptidase Q</fullName>
    </recommendedName>
    <alternativeName>
        <fullName evidence="20">Plasma glutamate carboxypeptidase</fullName>
    </alternativeName>
</protein>
<dbReference type="PANTHER" id="PTHR12053">
    <property type="entry name" value="PROTEASE FAMILY M28 PLASMA GLUTAMATE CARBOXYPEPTIDASE-RELATED"/>
    <property type="match status" value="1"/>
</dbReference>
<keyword evidence="15" id="KW-0482">Metalloprotease</keyword>
<evidence type="ECO:0000256" key="15">
    <source>
        <dbReference type="ARBA" id="ARBA00023049"/>
    </source>
</evidence>
<keyword evidence="16" id="KW-0865">Zymogen</keyword>
<organism evidence="23 24">
    <name type="scientific">Reichenbachiella faecimaris</name>
    <dbReference type="NCBI Taxonomy" id="692418"/>
    <lineage>
        <taxon>Bacteria</taxon>
        <taxon>Pseudomonadati</taxon>
        <taxon>Bacteroidota</taxon>
        <taxon>Cytophagia</taxon>
        <taxon>Cytophagales</taxon>
        <taxon>Reichenbachiellaceae</taxon>
        <taxon>Reichenbachiella</taxon>
    </lineage>
</organism>
<evidence type="ECO:0000256" key="19">
    <source>
        <dbReference type="ARBA" id="ARBA00025833"/>
    </source>
</evidence>
<dbReference type="AlphaFoldDB" id="A0A1W2GDA8"/>
<evidence type="ECO:0000259" key="22">
    <source>
        <dbReference type="Pfam" id="PF04389"/>
    </source>
</evidence>
<keyword evidence="8" id="KW-0645">Protease</keyword>
<evidence type="ECO:0000256" key="17">
    <source>
        <dbReference type="ARBA" id="ARBA00023180"/>
    </source>
</evidence>
<dbReference type="GO" id="GO:0004180">
    <property type="term" value="F:carboxypeptidase activity"/>
    <property type="evidence" value="ECO:0007669"/>
    <property type="project" value="UniProtKB-KW"/>
</dbReference>
<keyword evidence="17" id="KW-0325">Glycoprotein</keyword>
<evidence type="ECO:0000256" key="13">
    <source>
        <dbReference type="ARBA" id="ARBA00022833"/>
    </source>
</evidence>
<evidence type="ECO:0000313" key="24">
    <source>
        <dbReference type="Proteomes" id="UP000192472"/>
    </source>
</evidence>
<feature type="chain" id="PRO_5012935777" description="Carboxypeptidase Q" evidence="21">
    <location>
        <begin position="16"/>
        <end position="451"/>
    </location>
</feature>
<keyword evidence="11" id="KW-0378">Hydrolase</keyword>
<dbReference type="PANTHER" id="PTHR12053:SF3">
    <property type="entry name" value="CARBOXYPEPTIDASE Q"/>
    <property type="match status" value="1"/>
</dbReference>
<dbReference type="InterPro" id="IPR039866">
    <property type="entry name" value="CPQ"/>
</dbReference>
<feature type="domain" description="Peptidase M28" evidence="22">
    <location>
        <begin position="254"/>
        <end position="437"/>
    </location>
</feature>
<feature type="signal peptide" evidence="21">
    <location>
        <begin position="1"/>
        <end position="15"/>
    </location>
</feature>
<comment type="subcellular location">
    <subcellularLocation>
        <location evidence="1">Endoplasmic reticulum</location>
    </subcellularLocation>
    <subcellularLocation>
        <location evidence="3">Golgi apparatus</location>
    </subcellularLocation>
    <subcellularLocation>
        <location evidence="2">Lysosome</location>
    </subcellularLocation>
    <subcellularLocation>
        <location evidence="4">Secreted</location>
    </subcellularLocation>
</comment>
<evidence type="ECO:0000256" key="11">
    <source>
        <dbReference type="ARBA" id="ARBA00022801"/>
    </source>
</evidence>
<dbReference type="Pfam" id="PF04389">
    <property type="entry name" value="Peptidase_M28"/>
    <property type="match status" value="1"/>
</dbReference>
<dbReference type="GO" id="GO:0046872">
    <property type="term" value="F:metal ion binding"/>
    <property type="evidence" value="ECO:0007669"/>
    <property type="project" value="UniProtKB-KW"/>
</dbReference>
<evidence type="ECO:0000256" key="8">
    <source>
        <dbReference type="ARBA" id="ARBA00022670"/>
    </source>
</evidence>
<dbReference type="Proteomes" id="UP000192472">
    <property type="component" value="Unassembled WGS sequence"/>
</dbReference>
<evidence type="ECO:0000256" key="7">
    <source>
        <dbReference type="ARBA" id="ARBA00022645"/>
    </source>
</evidence>
<keyword evidence="10 21" id="KW-0732">Signal</keyword>
<dbReference type="GO" id="GO:0006508">
    <property type="term" value="P:proteolysis"/>
    <property type="evidence" value="ECO:0007669"/>
    <property type="project" value="UniProtKB-KW"/>
</dbReference>
<dbReference type="SUPFAM" id="SSF53187">
    <property type="entry name" value="Zn-dependent exopeptidases"/>
    <property type="match status" value="1"/>
</dbReference>
<evidence type="ECO:0000313" key="23">
    <source>
        <dbReference type="EMBL" id="SMD34650.1"/>
    </source>
</evidence>
<gene>
    <name evidence="23" type="ORF">SAMN04488029_2117</name>
</gene>
<dbReference type="GO" id="GO:0005576">
    <property type="term" value="C:extracellular region"/>
    <property type="evidence" value="ECO:0007669"/>
    <property type="project" value="UniProtKB-SubCell"/>
</dbReference>
<evidence type="ECO:0000256" key="3">
    <source>
        <dbReference type="ARBA" id="ARBA00004555"/>
    </source>
</evidence>
<evidence type="ECO:0000256" key="1">
    <source>
        <dbReference type="ARBA" id="ARBA00004240"/>
    </source>
</evidence>
<keyword evidence="13" id="KW-0862">Zinc</keyword>
<keyword evidence="6" id="KW-0964">Secreted</keyword>
<evidence type="ECO:0000256" key="18">
    <source>
        <dbReference type="ARBA" id="ARBA00023228"/>
    </source>
</evidence>
<keyword evidence="9" id="KW-0479">Metal-binding</keyword>
<evidence type="ECO:0000256" key="5">
    <source>
        <dbReference type="ARBA" id="ARBA00014116"/>
    </source>
</evidence>
<keyword evidence="7 23" id="KW-0121">Carboxypeptidase</keyword>